<evidence type="ECO:0000256" key="8">
    <source>
        <dbReference type="SAM" id="Coils"/>
    </source>
</evidence>
<protein>
    <recommendedName>
        <fullName evidence="3">Flagellar assembly protein FliH</fullName>
    </recommendedName>
</protein>
<keyword evidence="4" id="KW-0813">Transport</keyword>
<evidence type="ECO:0000256" key="4">
    <source>
        <dbReference type="ARBA" id="ARBA00022448"/>
    </source>
</evidence>
<keyword evidence="7" id="KW-1006">Bacterial flagellum protein export</keyword>
<dbReference type="InterPro" id="IPR018035">
    <property type="entry name" value="Flagellar_FliH/T3SS_HrpE"/>
</dbReference>
<evidence type="ECO:0000256" key="9">
    <source>
        <dbReference type="SAM" id="MobiDB-lite"/>
    </source>
</evidence>
<feature type="coiled-coil region" evidence="8">
    <location>
        <begin position="70"/>
        <end position="97"/>
    </location>
</feature>
<feature type="compositionally biased region" description="Basic and acidic residues" evidence="9">
    <location>
        <begin position="21"/>
        <end position="41"/>
    </location>
</feature>
<evidence type="ECO:0000313" key="11">
    <source>
        <dbReference type="EMBL" id="MBZ0156335.1"/>
    </source>
</evidence>
<evidence type="ECO:0000256" key="3">
    <source>
        <dbReference type="ARBA" id="ARBA00016507"/>
    </source>
</evidence>
<comment type="function">
    <text evidence="1">Needed for flagellar regrowth and assembly.</text>
</comment>
<dbReference type="GO" id="GO:0015031">
    <property type="term" value="P:protein transport"/>
    <property type="evidence" value="ECO:0007669"/>
    <property type="project" value="UniProtKB-KW"/>
</dbReference>
<dbReference type="InterPro" id="IPR051472">
    <property type="entry name" value="T3SS_Stator/FliH"/>
</dbReference>
<evidence type="ECO:0000256" key="7">
    <source>
        <dbReference type="ARBA" id="ARBA00023225"/>
    </source>
</evidence>
<dbReference type="PANTHER" id="PTHR34982:SF1">
    <property type="entry name" value="FLAGELLAR ASSEMBLY PROTEIN FLIH"/>
    <property type="match status" value="1"/>
</dbReference>
<evidence type="ECO:0000256" key="6">
    <source>
        <dbReference type="ARBA" id="ARBA00022927"/>
    </source>
</evidence>
<comment type="similarity">
    <text evidence="2">Belongs to the FliH family.</text>
</comment>
<feature type="domain" description="Flagellar assembly protein FliH/Type III secretion system HrpE" evidence="10">
    <location>
        <begin position="79"/>
        <end position="207"/>
    </location>
</feature>
<sequence>MLNPEDDTIQPYTPLQFDDDGNIREEPASAPEPKAEISEEEILSRIKAREEEGLVRGMEKGHATGYEKGLKEGEKEVRKKLERLEGIIKELESFKNKRLNEVLPAMIELSLDVAKKIVHKEIELDRNIILEVARDAVRKVGEGEGQIIVKVNPEDYEVIAGGSEILREHAGVKEIVIETLATVAPGGCIIETGTGEIDATVDGKMKEVVDVIGTATNS</sequence>
<dbReference type="Proteomes" id="UP000705867">
    <property type="component" value="Unassembled WGS sequence"/>
</dbReference>
<dbReference type="Pfam" id="PF02108">
    <property type="entry name" value="FliH"/>
    <property type="match status" value="1"/>
</dbReference>
<keyword evidence="5" id="KW-1005">Bacterial flagellum biogenesis</keyword>
<keyword evidence="6" id="KW-0653">Protein transport</keyword>
<evidence type="ECO:0000313" key="12">
    <source>
        <dbReference type="Proteomes" id="UP000705867"/>
    </source>
</evidence>
<gene>
    <name evidence="11" type="ORF">K8I29_09030</name>
</gene>
<accession>A0A953JC10</accession>
<dbReference type="PANTHER" id="PTHR34982">
    <property type="entry name" value="YOP PROTEINS TRANSLOCATION PROTEIN L"/>
    <property type="match status" value="1"/>
</dbReference>
<organism evidence="11 12">
    <name type="scientific">Candidatus Nitrobium versatile</name>
    <dbReference type="NCBI Taxonomy" id="2884831"/>
    <lineage>
        <taxon>Bacteria</taxon>
        <taxon>Pseudomonadati</taxon>
        <taxon>Nitrospirota</taxon>
        <taxon>Nitrospiria</taxon>
        <taxon>Nitrospirales</taxon>
        <taxon>Nitrospiraceae</taxon>
        <taxon>Candidatus Nitrobium</taxon>
    </lineage>
</organism>
<reference evidence="11" key="2">
    <citation type="submission" date="2021-08" db="EMBL/GenBank/DDBJ databases">
        <authorList>
            <person name="Dalcin Martins P."/>
        </authorList>
    </citation>
    <scope>NUCLEOTIDE SEQUENCE</scope>
    <source>
        <strain evidence="11">MAG_39</strain>
    </source>
</reference>
<dbReference type="SUPFAM" id="SSF160527">
    <property type="entry name" value="V-type ATPase subunit E-like"/>
    <property type="match status" value="1"/>
</dbReference>
<proteinExistence type="inferred from homology"/>
<dbReference type="GO" id="GO:0005829">
    <property type="term" value="C:cytosol"/>
    <property type="evidence" value="ECO:0007669"/>
    <property type="project" value="TreeGrafter"/>
</dbReference>
<evidence type="ECO:0000259" key="10">
    <source>
        <dbReference type="Pfam" id="PF02108"/>
    </source>
</evidence>
<name>A0A953JC10_9BACT</name>
<keyword evidence="8" id="KW-0175">Coiled coil</keyword>
<feature type="region of interest" description="Disordered" evidence="9">
    <location>
        <begin position="1"/>
        <end position="41"/>
    </location>
</feature>
<dbReference type="AlphaFoldDB" id="A0A953JC10"/>
<reference evidence="11" key="1">
    <citation type="journal article" date="2021" name="bioRxiv">
        <title>Unraveling nitrogen, sulfur and carbon metabolic pathways and microbial community transcriptional responses to substrate deprivation and toxicity stresses in a bioreactor mimicking anoxic brackish coastal sediment conditions.</title>
        <authorList>
            <person name="Martins P.D."/>
            <person name="Echeveste M.J."/>
            <person name="Arshad A."/>
            <person name="Kurth J."/>
            <person name="Ouboter H."/>
            <person name="Jetten M.S.M."/>
            <person name="Welte C.U."/>
        </authorList>
    </citation>
    <scope>NUCLEOTIDE SEQUENCE</scope>
    <source>
        <strain evidence="11">MAG_39</strain>
    </source>
</reference>
<comment type="caution">
    <text evidence="11">The sequence shown here is derived from an EMBL/GenBank/DDBJ whole genome shotgun (WGS) entry which is preliminary data.</text>
</comment>
<evidence type="ECO:0000256" key="1">
    <source>
        <dbReference type="ARBA" id="ARBA00003041"/>
    </source>
</evidence>
<dbReference type="GO" id="GO:0044781">
    <property type="term" value="P:bacterial-type flagellum organization"/>
    <property type="evidence" value="ECO:0007669"/>
    <property type="project" value="UniProtKB-KW"/>
</dbReference>
<evidence type="ECO:0000256" key="2">
    <source>
        <dbReference type="ARBA" id="ARBA00006602"/>
    </source>
</evidence>
<dbReference type="EMBL" id="JAIOIV010000073">
    <property type="protein sequence ID" value="MBZ0156335.1"/>
    <property type="molecule type" value="Genomic_DNA"/>
</dbReference>
<evidence type="ECO:0000256" key="5">
    <source>
        <dbReference type="ARBA" id="ARBA00022795"/>
    </source>
</evidence>